<dbReference type="EMBL" id="JAOYFB010000040">
    <property type="protein sequence ID" value="KAK4035771.1"/>
    <property type="molecule type" value="Genomic_DNA"/>
</dbReference>
<accession>A0ABR0B266</accession>
<name>A0ABR0B266_9CRUS</name>
<protein>
    <submittedName>
        <fullName evidence="2">Uncharacterized protein</fullName>
    </submittedName>
</protein>
<organism evidence="2 3">
    <name type="scientific">Daphnia magna</name>
    <dbReference type="NCBI Taxonomy" id="35525"/>
    <lineage>
        <taxon>Eukaryota</taxon>
        <taxon>Metazoa</taxon>
        <taxon>Ecdysozoa</taxon>
        <taxon>Arthropoda</taxon>
        <taxon>Crustacea</taxon>
        <taxon>Branchiopoda</taxon>
        <taxon>Diplostraca</taxon>
        <taxon>Cladocera</taxon>
        <taxon>Anomopoda</taxon>
        <taxon>Daphniidae</taxon>
        <taxon>Daphnia</taxon>
    </lineage>
</organism>
<feature type="transmembrane region" description="Helical" evidence="1">
    <location>
        <begin position="30"/>
        <end position="47"/>
    </location>
</feature>
<reference evidence="2 3" key="1">
    <citation type="journal article" date="2023" name="Nucleic Acids Res.">
        <title>The hologenome of Daphnia magna reveals possible DNA methylation and microbiome-mediated evolution of the host genome.</title>
        <authorList>
            <person name="Chaturvedi A."/>
            <person name="Li X."/>
            <person name="Dhandapani V."/>
            <person name="Marshall H."/>
            <person name="Kissane S."/>
            <person name="Cuenca-Cambronero M."/>
            <person name="Asole G."/>
            <person name="Calvet F."/>
            <person name="Ruiz-Romero M."/>
            <person name="Marangio P."/>
            <person name="Guigo R."/>
            <person name="Rago D."/>
            <person name="Mirbahai L."/>
            <person name="Eastwood N."/>
            <person name="Colbourne J.K."/>
            <person name="Zhou J."/>
            <person name="Mallon E."/>
            <person name="Orsini L."/>
        </authorList>
    </citation>
    <scope>NUCLEOTIDE SEQUENCE [LARGE SCALE GENOMIC DNA]</scope>
    <source>
        <strain evidence="2">LRV0_1</strain>
    </source>
</reference>
<dbReference type="Proteomes" id="UP001234178">
    <property type="component" value="Unassembled WGS sequence"/>
</dbReference>
<evidence type="ECO:0000313" key="3">
    <source>
        <dbReference type="Proteomes" id="UP001234178"/>
    </source>
</evidence>
<gene>
    <name evidence="2" type="ORF">OUZ56_027854</name>
</gene>
<proteinExistence type="predicted"/>
<keyword evidence="3" id="KW-1185">Reference proteome</keyword>
<keyword evidence="1" id="KW-1133">Transmembrane helix</keyword>
<evidence type="ECO:0000256" key="1">
    <source>
        <dbReference type="SAM" id="Phobius"/>
    </source>
</evidence>
<keyword evidence="1" id="KW-0472">Membrane</keyword>
<sequence length="91" mass="10206">MDDVSTQCGSRLEMRKKKQKNGQTLMNGRVVLTIYASLDLFCVFLNNMETLKNITISKLNEITIGTEICVYALITAIFAPLEIADVLTMNM</sequence>
<comment type="caution">
    <text evidence="2">The sequence shown here is derived from an EMBL/GenBank/DDBJ whole genome shotgun (WGS) entry which is preliminary data.</text>
</comment>
<feature type="transmembrane region" description="Helical" evidence="1">
    <location>
        <begin position="59"/>
        <end position="81"/>
    </location>
</feature>
<evidence type="ECO:0000313" key="2">
    <source>
        <dbReference type="EMBL" id="KAK4035771.1"/>
    </source>
</evidence>
<keyword evidence="1" id="KW-0812">Transmembrane</keyword>